<dbReference type="GO" id="GO:0005615">
    <property type="term" value="C:extracellular space"/>
    <property type="evidence" value="ECO:0007669"/>
    <property type="project" value="InterPro"/>
</dbReference>
<dbReference type="Gene3D" id="2.60.40.10">
    <property type="entry name" value="Immunoglobulins"/>
    <property type="match status" value="1"/>
</dbReference>
<evidence type="ECO:0000313" key="7">
    <source>
        <dbReference type="Proteomes" id="UP000281553"/>
    </source>
</evidence>
<dbReference type="InterPro" id="IPR001599">
    <property type="entry name" value="Macroglobln_a2"/>
</dbReference>
<feature type="domain" description="Alpha-2-macroglobulin" evidence="5">
    <location>
        <begin position="149"/>
        <end position="249"/>
    </location>
</feature>
<reference evidence="6 7" key="1">
    <citation type="submission" date="2018-11" db="EMBL/GenBank/DDBJ databases">
        <authorList>
            <consortium name="Pathogen Informatics"/>
        </authorList>
    </citation>
    <scope>NUCLEOTIDE SEQUENCE [LARGE SCALE GENOMIC DNA]</scope>
</reference>
<protein>
    <recommendedName>
        <fullName evidence="5">Alpha-2-macroglobulin domain-containing protein</fullName>
    </recommendedName>
</protein>
<dbReference type="AlphaFoldDB" id="A0A3P6QDP2"/>
<dbReference type="InterPro" id="IPR047565">
    <property type="entry name" value="Alpha-macroglob_thiol-ester_cl"/>
</dbReference>
<feature type="non-terminal residue" evidence="6">
    <location>
        <position position="711"/>
    </location>
</feature>
<dbReference type="OrthoDB" id="9998011at2759"/>
<evidence type="ECO:0000256" key="4">
    <source>
        <dbReference type="ARBA" id="ARBA00023157"/>
    </source>
</evidence>
<evidence type="ECO:0000256" key="2">
    <source>
        <dbReference type="ARBA" id="ARBA00022690"/>
    </source>
</evidence>
<keyword evidence="3" id="KW-0722">Serine protease inhibitor</keyword>
<dbReference type="InterPro" id="IPR013783">
    <property type="entry name" value="Ig-like_fold"/>
</dbReference>
<dbReference type="PANTHER" id="PTHR11412">
    <property type="entry name" value="MACROGLOBULIN / COMPLEMENT"/>
    <property type="match status" value="1"/>
</dbReference>
<dbReference type="InterPro" id="IPR011626">
    <property type="entry name" value="Alpha-macroglobulin_TED"/>
</dbReference>
<dbReference type="Gene3D" id="2.20.130.20">
    <property type="match status" value="1"/>
</dbReference>
<dbReference type="SUPFAM" id="SSF81296">
    <property type="entry name" value="E set domains"/>
    <property type="match status" value="1"/>
</dbReference>
<dbReference type="PROSITE" id="PS00477">
    <property type="entry name" value="ALPHA_2_MACROGLOBULIN"/>
    <property type="match status" value="1"/>
</dbReference>
<proteinExistence type="inferred from homology"/>
<evidence type="ECO:0000256" key="3">
    <source>
        <dbReference type="ARBA" id="ARBA00022900"/>
    </source>
</evidence>
<dbReference type="InterPro" id="IPR050473">
    <property type="entry name" value="A2M/Complement_sys"/>
</dbReference>
<dbReference type="SUPFAM" id="SSF48239">
    <property type="entry name" value="Terpenoid cyclases/Protein prenyltransferases"/>
    <property type="match status" value="1"/>
</dbReference>
<dbReference type="Pfam" id="PF00207">
    <property type="entry name" value="A2M"/>
    <property type="match status" value="1"/>
</dbReference>
<sequence length="711" mass="78308">MPGERVDMKLNVPIDGGSGTSDVENSCLVRLVDTSLKNFEKFKESVIDLNKYADELQNKRHSHYSDYFLDSTKAAFNAIGLSYLHTSPVKKSIERRIVCPMFGGPIYRRLAISNAVARKGGAEGPVNASPPESVDAVSKPRLREFFPEVWLFDHVKLNQAGQYATQLTAPDSITSWEFTALCFTKDLGLWMPPRLEPEAITVSLPFYVEFTPPVKAKRQEVLHLPVSVFMLSTNGGADEKTCYEVLVSVSVDPKDWQLIGTSEFSTCLCQSDPKTTFTLALKPQKLGRLNVTAEAVAKSESAMCSKGPVSSQQKASVTDAVRRSVLIVPEGVEAETNVGGVLCLSDGGMPLTDVMQLDLPDRIVEGSLRSYVSVSGNVLGKALKNLDNLVRLPTGCGEQNMVKVAPSVYVLKYLVAATDLHEAETKKLAQTAINYIGSGYTNQLNYRHDNGSFSTFGQSHGIGSTWLTAFVFGVFSEAERLLQAKALDKLRTTNTDFYPTISTAFDFLSAVQREDGCFAEYGRVFQSDLHVADSSPKAKLLKDLLLTSYVLSALVDAPVALKESKFKSYSTTMELANRCLLDTMEAYNVTEIPQRALAKVAYALRRLPALRKSIEQQELVYRELANRASEKKSRSGALRWWNDENTAYPASEVETTAYAYLALAESQPITQLLPTIRWLSTQQNEQGGFYSTQDTVVALRALAHAAGQLHL</sequence>
<dbReference type="InterPro" id="IPR014756">
    <property type="entry name" value="Ig_E-set"/>
</dbReference>
<dbReference type="SMART" id="SM01360">
    <property type="entry name" value="A2M"/>
    <property type="match status" value="1"/>
</dbReference>
<evidence type="ECO:0000259" key="5">
    <source>
        <dbReference type="SMART" id="SM01360"/>
    </source>
</evidence>
<dbReference type="EMBL" id="UYRU01006871">
    <property type="protein sequence ID" value="VDK40553.1"/>
    <property type="molecule type" value="Genomic_DNA"/>
</dbReference>
<comment type="similarity">
    <text evidence="1">Belongs to the protease inhibitor I39 (alpha-2-macroglobulin) family.</text>
</comment>
<dbReference type="SMART" id="SM01419">
    <property type="entry name" value="Thiol-ester_cl"/>
    <property type="match status" value="1"/>
</dbReference>
<gene>
    <name evidence="6" type="ORF">DILT_LOCUS1150</name>
</gene>
<keyword evidence="7" id="KW-1185">Reference proteome</keyword>
<evidence type="ECO:0000313" key="6">
    <source>
        <dbReference type="EMBL" id="VDK40553.1"/>
    </source>
</evidence>
<dbReference type="GO" id="GO:0004867">
    <property type="term" value="F:serine-type endopeptidase inhibitor activity"/>
    <property type="evidence" value="ECO:0007669"/>
    <property type="project" value="UniProtKB-KW"/>
</dbReference>
<accession>A0A3P6QDP2</accession>
<dbReference type="Gene3D" id="2.60.120.1540">
    <property type="match status" value="1"/>
</dbReference>
<dbReference type="Pfam" id="PF07678">
    <property type="entry name" value="TED_complement"/>
    <property type="match status" value="1"/>
</dbReference>
<dbReference type="InterPro" id="IPR019742">
    <property type="entry name" value="MacrogloblnA2_CS"/>
</dbReference>
<name>A0A3P6QDP2_DIBLA</name>
<dbReference type="Proteomes" id="UP000281553">
    <property type="component" value="Unassembled WGS sequence"/>
</dbReference>
<dbReference type="InterPro" id="IPR008930">
    <property type="entry name" value="Terpenoid_cyclase/PrenylTrfase"/>
</dbReference>
<evidence type="ECO:0000256" key="1">
    <source>
        <dbReference type="ARBA" id="ARBA00010952"/>
    </source>
</evidence>
<keyword evidence="4" id="KW-1015">Disulfide bond</keyword>
<dbReference type="PANTHER" id="PTHR11412:SF171">
    <property type="entry name" value="PREGNANCY ZONE PROTEIN-LIKE PROTEIN"/>
    <property type="match status" value="1"/>
</dbReference>
<dbReference type="Gene3D" id="1.50.10.20">
    <property type="match status" value="1"/>
</dbReference>
<organism evidence="6 7">
    <name type="scientific">Dibothriocephalus latus</name>
    <name type="common">Fish tapeworm</name>
    <name type="synonym">Diphyllobothrium latum</name>
    <dbReference type="NCBI Taxonomy" id="60516"/>
    <lineage>
        <taxon>Eukaryota</taxon>
        <taxon>Metazoa</taxon>
        <taxon>Spiralia</taxon>
        <taxon>Lophotrochozoa</taxon>
        <taxon>Platyhelminthes</taxon>
        <taxon>Cestoda</taxon>
        <taxon>Eucestoda</taxon>
        <taxon>Diphyllobothriidea</taxon>
        <taxon>Diphyllobothriidae</taxon>
        <taxon>Dibothriocephalus</taxon>
    </lineage>
</organism>
<keyword evidence="2" id="KW-0646">Protease inhibitor</keyword>